<keyword evidence="7" id="KW-0436">Ligase</keyword>
<dbReference type="STRING" id="798128.TtJL18_1869"/>
<feature type="transmembrane region" description="Helical" evidence="5">
    <location>
        <begin position="277"/>
        <end position="294"/>
    </location>
</feature>
<dbReference type="Proteomes" id="UP000007388">
    <property type="component" value="Chromosome"/>
</dbReference>
<evidence type="ECO:0000256" key="3">
    <source>
        <dbReference type="ARBA" id="ARBA00022989"/>
    </source>
</evidence>
<dbReference type="RefSeq" id="WP_014630260.1">
    <property type="nucleotide sequence ID" value="NC_017587.1"/>
</dbReference>
<feature type="transmembrane region" description="Helical" evidence="5">
    <location>
        <begin position="41"/>
        <end position="59"/>
    </location>
</feature>
<name>H9ZTS3_THETH</name>
<feature type="domain" description="O-antigen ligase-related" evidence="6">
    <location>
        <begin position="235"/>
        <end position="358"/>
    </location>
</feature>
<feature type="transmembrane region" description="Helical" evidence="5">
    <location>
        <begin position="138"/>
        <end position="157"/>
    </location>
</feature>
<dbReference type="InterPro" id="IPR051533">
    <property type="entry name" value="WaaL-like"/>
</dbReference>
<dbReference type="AlphaFoldDB" id="H9ZTS3"/>
<evidence type="ECO:0000256" key="1">
    <source>
        <dbReference type="ARBA" id="ARBA00004141"/>
    </source>
</evidence>
<feature type="transmembrane region" description="Helical" evidence="5">
    <location>
        <begin position="252"/>
        <end position="268"/>
    </location>
</feature>
<dbReference type="EMBL" id="CP003252">
    <property type="protein sequence ID" value="AFH39733.1"/>
    <property type="molecule type" value="Genomic_DNA"/>
</dbReference>
<evidence type="ECO:0000256" key="5">
    <source>
        <dbReference type="SAM" id="Phobius"/>
    </source>
</evidence>
<evidence type="ECO:0000313" key="7">
    <source>
        <dbReference type="EMBL" id="AFH39733.1"/>
    </source>
</evidence>
<dbReference type="Pfam" id="PF04932">
    <property type="entry name" value="Wzy_C"/>
    <property type="match status" value="1"/>
</dbReference>
<feature type="transmembrane region" description="Helical" evidence="5">
    <location>
        <begin position="207"/>
        <end position="225"/>
    </location>
</feature>
<feature type="transmembrane region" description="Helical" evidence="5">
    <location>
        <begin position="436"/>
        <end position="453"/>
    </location>
</feature>
<organism evidence="7 8">
    <name type="scientific">Thermus thermophilus JL-18</name>
    <dbReference type="NCBI Taxonomy" id="798128"/>
    <lineage>
        <taxon>Bacteria</taxon>
        <taxon>Thermotogati</taxon>
        <taxon>Deinococcota</taxon>
        <taxon>Deinococci</taxon>
        <taxon>Thermales</taxon>
        <taxon>Thermaceae</taxon>
        <taxon>Thermus</taxon>
    </lineage>
</organism>
<dbReference type="GO" id="GO:0016020">
    <property type="term" value="C:membrane"/>
    <property type="evidence" value="ECO:0007669"/>
    <property type="project" value="UniProtKB-SubCell"/>
</dbReference>
<gene>
    <name evidence="7" type="ORF">TtJL18_1869</name>
</gene>
<dbReference type="GO" id="GO:0016874">
    <property type="term" value="F:ligase activity"/>
    <property type="evidence" value="ECO:0007669"/>
    <property type="project" value="UniProtKB-KW"/>
</dbReference>
<sequence>MSSLATPSRPLLGGVLSFALVLALAGINPWGGGHEGVWNAPREGGMALFALVALAGVLLERRGRGLSVGGGALLALLASAGFLLAGAASTLLSPQPIWSWTGYPSVGDGLRFWALGVAFAWAVFLALETGVLSPRGLFGALLLALGLHALAVFPQVVDWKLDYTQTQGQTYVRCFDRERTDCYENPNATASGVHRGQMPIGLTSHRGHAAGALALLGLVAAGLYLRSPRPGLLLLFGLGALALWFTQTRGGWLALWGTLALLALGLAWKRPGRLRPALALFLVGALSYGLYLALGQMGVQEARRFPELGASFAEANAYSSGRLELWRKALAALPLRPWLGWGFDGYARAYPHAVDWNGEDRRLVPAALSLPVRLVQGEDRLFYLEDPTGLRLLAPAPYAKAHNLFLDLLLSVGVLGGAAYLLWLGAALRQASWAKLPFALAVAGYLLYGLTWYDSVHVTPLALLALGALVTREEVWRGA</sequence>
<protein>
    <submittedName>
        <fullName evidence="7">Lipid A core-O-antigen ligase-like enyme</fullName>
    </submittedName>
</protein>
<evidence type="ECO:0000259" key="6">
    <source>
        <dbReference type="Pfam" id="PF04932"/>
    </source>
</evidence>
<keyword evidence="3 5" id="KW-1133">Transmembrane helix</keyword>
<dbReference type="InterPro" id="IPR007016">
    <property type="entry name" value="O-antigen_ligase-rel_domated"/>
</dbReference>
<evidence type="ECO:0000313" key="8">
    <source>
        <dbReference type="Proteomes" id="UP000007388"/>
    </source>
</evidence>
<feature type="transmembrane region" description="Helical" evidence="5">
    <location>
        <begin position="112"/>
        <end position="131"/>
    </location>
</feature>
<dbReference type="PATRIC" id="fig|798128.4.peg.1809"/>
<reference evidence="7 8" key="1">
    <citation type="journal article" date="2013" name="Genome Announc.">
        <title>Whole Genome Sequencing of Thermus oshimai JL-2 and Thermus thermophilus JL-18, Incomplete Denitrifiers from the United States Great Basin.</title>
        <authorList>
            <person name="Murugapiran S.K."/>
            <person name="Huntemann M."/>
            <person name="Wei C.L."/>
            <person name="Han J."/>
            <person name="Detter J.C."/>
            <person name="Han C.S."/>
            <person name="Erkkila T.H."/>
            <person name="Teshima H."/>
            <person name="Chen A."/>
            <person name="Kyrpides N."/>
            <person name="Mavrommatis K."/>
            <person name="Markowitz V."/>
            <person name="Szeto E."/>
            <person name="Ivanova N."/>
            <person name="Pagani I."/>
            <person name="Lam J."/>
            <person name="McDonald A.I."/>
            <person name="Dodsworth J.A."/>
            <person name="Pati A."/>
            <person name="Goodwin L."/>
            <person name="Peters L."/>
            <person name="Pitluck S."/>
            <person name="Woyke T."/>
            <person name="Hedlund B.P."/>
        </authorList>
    </citation>
    <scope>NUCLEOTIDE SEQUENCE [LARGE SCALE GENOMIC DNA]</scope>
    <source>
        <strain evidence="7 8">JL-18</strain>
    </source>
</reference>
<feature type="transmembrane region" description="Helical" evidence="5">
    <location>
        <begin position="230"/>
        <end position="246"/>
    </location>
</feature>
<evidence type="ECO:0000256" key="2">
    <source>
        <dbReference type="ARBA" id="ARBA00022692"/>
    </source>
</evidence>
<dbReference type="HOGENOM" id="CLU_658783_0_0_0"/>
<dbReference type="PANTHER" id="PTHR37422">
    <property type="entry name" value="TEICHURONIC ACID BIOSYNTHESIS PROTEIN TUAE"/>
    <property type="match status" value="1"/>
</dbReference>
<dbReference type="KEGG" id="ttl:TtJL18_1869"/>
<proteinExistence type="predicted"/>
<evidence type="ECO:0000256" key="4">
    <source>
        <dbReference type="ARBA" id="ARBA00023136"/>
    </source>
</evidence>
<feature type="transmembrane region" description="Helical" evidence="5">
    <location>
        <begin position="404"/>
        <end position="424"/>
    </location>
</feature>
<accession>H9ZTS3</accession>
<feature type="transmembrane region" description="Helical" evidence="5">
    <location>
        <begin position="71"/>
        <end position="92"/>
    </location>
</feature>
<dbReference type="PANTHER" id="PTHR37422:SF13">
    <property type="entry name" value="LIPOPOLYSACCHARIDE BIOSYNTHESIS PROTEIN PA4999-RELATED"/>
    <property type="match status" value="1"/>
</dbReference>
<keyword evidence="4 5" id="KW-0472">Membrane</keyword>
<comment type="subcellular location">
    <subcellularLocation>
        <location evidence="1">Membrane</location>
        <topology evidence="1">Multi-pass membrane protein</topology>
    </subcellularLocation>
</comment>
<keyword evidence="2 5" id="KW-0812">Transmembrane</keyword>